<keyword evidence="1" id="KW-0732">Signal</keyword>
<proteinExistence type="predicted"/>
<dbReference type="Proteomes" id="UP000004198">
    <property type="component" value="Unassembled WGS sequence"/>
</dbReference>
<dbReference type="STRING" id="536227.Ccar_11830"/>
<evidence type="ECO:0000256" key="1">
    <source>
        <dbReference type="SAM" id="SignalP"/>
    </source>
</evidence>
<feature type="chain" id="PRO_5009951070" evidence="1">
    <location>
        <begin position="26"/>
        <end position="144"/>
    </location>
</feature>
<dbReference type="EMBL" id="ACVI01000017">
    <property type="protein sequence ID" value="EET88131.1"/>
    <property type="molecule type" value="Genomic_DNA"/>
</dbReference>
<dbReference type="RefSeq" id="WP_007060252.1">
    <property type="nucleotide sequence ID" value="NZ_ACVI01000017.1"/>
</dbReference>
<gene>
    <name evidence="2" type="ORF">CcarbDRAFT_1367</name>
</gene>
<accession>C6PRF0</accession>
<comment type="caution">
    <text evidence="2">The sequence shown here is derived from an EMBL/GenBank/DDBJ whole genome shotgun (WGS) entry which is preliminary data.</text>
</comment>
<evidence type="ECO:0000313" key="2">
    <source>
        <dbReference type="EMBL" id="EET88131.1"/>
    </source>
</evidence>
<name>C6PRF0_9CLOT</name>
<reference evidence="2 3" key="1">
    <citation type="submission" date="2009-06" db="EMBL/GenBank/DDBJ databases">
        <title>The draft genome of Clostridium carboxidivorans P7.</title>
        <authorList>
            <consortium name="US DOE Joint Genome Institute (JGI-PGF)"/>
            <person name="Lucas S."/>
            <person name="Copeland A."/>
            <person name="Lapidus A."/>
            <person name="Glavina del Rio T."/>
            <person name="Tice H."/>
            <person name="Bruce D."/>
            <person name="Goodwin L."/>
            <person name="Pitluck S."/>
            <person name="Larimer F."/>
            <person name="Land M.L."/>
            <person name="Hauser L."/>
            <person name="Hemme C.L."/>
        </authorList>
    </citation>
    <scope>NUCLEOTIDE SEQUENCE [LARGE SCALE GENOMIC DNA]</scope>
    <source>
        <strain evidence="2 3">P7</strain>
    </source>
</reference>
<feature type="signal peptide" evidence="1">
    <location>
        <begin position="1"/>
        <end position="25"/>
    </location>
</feature>
<dbReference type="PATRIC" id="fig|536227.13.peg.2479"/>
<protein>
    <submittedName>
        <fullName evidence="2">Uncharacterized protein</fullName>
    </submittedName>
</protein>
<dbReference type="KEGG" id="cck:Ccar_11830"/>
<dbReference type="AlphaFoldDB" id="C6PRF0"/>
<keyword evidence="3" id="KW-1185">Reference proteome</keyword>
<sequence>MNKKKKALILSLALGVLTIGATVSATTLVRSENVTIYFNSPDSKSSAVAGTAKTGTMSTQSGTYYENHFATDARYLAGTFYAQLVSVKPWYKPNEVKDTSYTVGTFANKGYNSGYFDANETLRTDMCAYGYNGYTMNEECHIER</sequence>
<evidence type="ECO:0000313" key="3">
    <source>
        <dbReference type="Proteomes" id="UP000004198"/>
    </source>
</evidence>
<organism evidence="2 3">
    <name type="scientific">Clostridium carboxidivorans P7</name>
    <dbReference type="NCBI Taxonomy" id="536227"/>
    <lineage>
        <taxon>Bacteria</taxon>
        <taxon>Bacillati</taxon>
        <taxon>Bacillota</taxon>
        <taxon>Clostridia</taxon>
        <taxon>Eubacteriales</taxon>
        <taxon>Clostridiaceae</taxon>
        <taxon>Clostridium</taxon>
    </lineage>
</organism>